<evidence type="ECO:0000313" key="1">
    <source>
        <dbReference type="EMBL" id="KAK3211795.1"/>
    </source>
</evidence>
<name>A0AAE0AEN0_9ROSI</name>
<dbReference type="SUPFAM" id="SSF56219">
    <property type="entry name" value="DNase I-like"/>
    <property type="match status" value="1"/>
</dbReference>
<sequence length="211" mass="24718">MFLMETKCKQDKMEKWRVKLGYSGMLVVDSVEKFGGLFLMWDDSIVVDLMSYSSGHIDVRIQDKRNKSWRFTGFYGHPAQSQRFNSWMLLRRLAGLYNLPWVVLGAFNEIMCVTKKVGGTDKKWQEITLFREAVEDCELEDMGFVGAKFTWSNKREGAAAIAERLDMSFCNKEWKDMFPFSVVRHLDFWKSDHRPFLLECSDKPIYGSKEN</sequence>
<evidence type="ECO:0000313" key="2">
    <source>
        <dbReference type="Proteomes" id="UP001281410"/>
    </source>
</evidence>
<dbReference type="EMBL" id="JANJYJ010000005">
    <property type="protein sequence ID" value="KAK3211795.1"/>
    <property type="molecule type" value="Genomic_DNA"/>
</dbReference>
<dbReference type="InterPro" id="IPR036691">
    <property type="entry name" value="Endo/exonu/phosph_ase_sf"/>
</dbReference>
<accession>A0AAE0AEN0</accession>
<dbReference type="PANTHER" id="PTHR33710">
    <property type="entry name" value="BNAC02G09200D PROTEIN"/>
    <property type="match status" value="1"/>
</dbReference>
<dbReference type="Gene3D" id="3.60.10.10">
    <property type="entry name" value="Endonuclease/exonuclease/phosphatase"/>
    <property type="match status" value="1"/>
</dbReference>
<protein>
    <submittedName>
        <fullName evidence="1">Uncharacterized protein</fullName>
    </submittedName>
</protein>
<organism evidence="1 2">
    <name type="scientific">Dipteronia sinensis</name>
    <dbReference type="NCBI Taxonomy" id="43782"/>
    <lineage>
        <taxon>Eukaryota</taxon>
        <taxon>Viridiplantae</taxon>
        <taxon>Streptophyta</taxon>
        <taxon>Embryophyta</taxon>
        <taxon>Tracheophyta</taxon>
        <taxon>Spermatophyta</taxon>
        <taxon>Magnoliopsida</taxon>
        <taxon>eudicotyledons</taxon>
        <taxon>Gunneridae</taxon>
        <taxon>Pentapetalae</taxon>
        <taxon>rosids</taxon>
        <taxon>malvids</taxon>
        <taxon>Sapindales</taxon>
        <taxon>Sapindaceae</taxon>
        <taxon>Hippocastanoideae</taxon>
        <taxon>Acereae</taxon>
        <taxon>Dipteronia</taxon>
    </lineage>
</organism>
<comment type="caution">
    <text evidence="1">The sequence shown here is derived from an EMBL/GenBank/DDBJ whole genome shotgun (WGS) entry which is preliminary data.</text>
</comment>
<dbReference type="AlphaFoldDB" id="A0AAE0AEN0"/>
<gene>
    <name evidence="1" type="ORF">Dsin_016501</name>
</gene>
<dbReference type="PANTHER" id="PTHR33710:SF77">
    <property type="entry name" value="DNASE I-LIKE SUPERFAMILY PROTEIN"/>
    <property type="match status" value="1"/>
</dbReference>
<dbReference type="Proteomes" id="UP001281410">
    <property type="component" value="Unassembled WGS sequence"/>
</dbReference>
<reference evidence="1" key="1">
    <citation type="journal article" date="2023" name="Plant J.">
        <title>Genome sequences and population genomics provide insights into the demographic history, inbreeding, and mutation load of two 'living fossil' tree species of Dipteronia.</title>
        <authorList>
            <person name="Feng Y."/>
            <person name="Comes H.P."/>
            <person name="Chen J."/>
            <person name="Zhu S."/>
            <person name="Lu R."/>
            <person name="Zhang X."/>
            <person name="Li P."/>
            <person name="Qiu J."/>
            <person name="Olsen K.M."/>
            <person name="Qiu Y."/>
        </authorList>
    </citation>
    <scope>NUCLEOTIDE SEQUENCE</scope>
    <source>
        <tissue evidence="1">Leaf</tissue>
    </source>
</reference>
<proteinExistence type="predicted"/>
<keyword evidence="2" id="KW-1185">Reference proteome</keyword>